<dbReference type="AlphaFoldDB" id="A0AAF0Y8M9"/>
<keyword evidence="2 9" id="KW-0547">Nucleotide-binding</keyword>
<dbReference type="Pfam" id="PF00004">
    <property type="entry name" value="AAA"/>
    <property type="match status" value="1"/>
</dbReference>
<dbReference type="InterPro" id="IPR003111">
    <property type="entry name" value="Lon_prtase_N"/>
</dbReference>
<dbReference type="Pfam" id="PF02190">
    <property type="entry name" value="LON_substr_bdg"/>
    <property type="match status" value="1"/>
</dbReference>
<dbReference type="InterPro" id="IPR027065">
    <property type="entry name" value="Lon_Prtase"/>
</dbReference>
<comment type="catalytic activity">
    <reaction evidence="6">
        <text>Hydrolysis of proteins in presence of ATP.</text>
        <dbReference type="EC" id="3.4.21.53"/>
    </reaction>
</comment>
<evidence type="ECO:0000256" key="7">
    <source>
        <dbReference type="ARBA" id="ARBA00066743"/>
    </source>
</evidence>
<keyword evidence="3 10" id="KW-0378">Hydrolase</keyword>
<keyword evidence="5 9" id="KW-0067">ATP-binding</keyword>
<dbReference type="Gene3D" id="1.10.8.60">
    <property type="match status" value="1"/>
</dbReference>
<evidence type="ECO:0000256" key="2">
    <source>
        <dbReference type="ARBA" id="ARBA00022741"/>
    </source>
</evidence>
<dbReference type="EMBL" id="CP086717">
    <property type="protein sequence ID" value="WOO82130.1"/>
    <property type="molecule type" value="Genomic_DNA"/>
</dbReference>
<keyword evidence="1 10" id="KW-0645">Protease</keyword>
<evidence type="ECO:0000313" key="15">
    <source>
        <dbReference type="Proteomes" id="UP000827549"/>
    </source>
</evidence>
<dbReference type="InterPro" id="IPR008269">
    <property type="entry name" value="Lon_proteolytic"/>
</dbReference>
<dbReference type="Pfam" id="PF22667">
    <property type="entry name" value="Lon_lid"/>
    <property type="match status" value="1"/>
</dbReference>
<organism evidence="14 15">
    <name type="scientific">Vanrija pseudolonga</name>
    <dbReference type="NCBI Taxonomy" id="143232"/>
    <lineage>
        <taxon>Eukaryota</taxon>
        <taxon>Fungi</taxon>
        <taxon>Dikarya</taxon>
        <taxon>Basidiomycota</taxon>
        <taxon>Agaricomycotina</taxon>
        <taxon>Tremellomycetes</taxon>
        <taxon>Trichosporonales</taxon>
        <taxon>Trichosporonaceae</taxon>
        <taxon>Vanrija</taxon>
    </lineage>
</organism>
<dbReference type="Gene3D" id="1.20.5.5270">
    <property type="match status" value="1"/>
</dbReference>
<feature type="region of interest" description="Disordered" evidence="11">
    <location>
        <begin position="211"/>
        <end position="247"/>
    </location>
</feature>
<dbReference type="GO" id="GO:0030163">
    <property type="term" value="P:protein catabolic process"/>
    <property type="evidence" value="ECO:0007669"/>
    <property type="project" value="InterPro"/>
</dbReference>
<evidence type="ECO:0000256" key="11">
    <source>
        <dbReference type="SAM" id="MobiDB-lite"/>
    </source>
</evidence>
<dbReference type="Pfam" id="PF05362">
    <property type="entry name" value="Lon_C"/>
    <property type="match status" value="1"/>
</dbReference>
<dbReference type="RefSeq" id="XP_062628162.1">
    <property type="nucleotide sequence ID" value="XM_062772178.1"/>
</dbReference>
<dbReference type="PANTHER" id="PTHR10046">
    <property type="entry name" value="ATP DEPENDENT LON PROTEASE FAMILY MEMBER"/>
    <property type="match status" value="1"/>
</dbReference>
<accession>A0AAF0Y8M9</accession>
<keyword evidence="4 10" id="KW-0720">Serine protease</keyword>
<feature type="active site" evidence="8 10">
    <location>
        <position position="756"/>
    </location>
</feature>
<dbReference type="Proteomes" id="UP000827549">
    <property type="component" value="Chromosome 4"/>
</dbReference>
<sequence length="863" mass="93374">MSKQTYLPATLALIPLPKPVVLFPFLQVSITLGTEAVSHILSGLSEQSESAKQDSRERYVAAVPVAEGDRRVGRWATAARVKRIYRAHKDDDVWTVVLEGLSRIHLPRSLPPILSVLPPLPLPVSTYSLPVPSPARPSINLLPAATKLLSPELHPKLAALPPSIQADLLASSLRFDWDVRVELLSTPDVDDRCARVREVMLALLSAKGIGPPDDSALATPPGQSSALVRRRPQKDGAPSKMQLPDDLKPLEATLQKRGSEMSPEAAQAVQRELQRLSKIPSQAAEYGVAKTYCEWLLALPWGRVSEGKRVDLEAARKMLDDEHEGLAEVKRRVIEYLAVYRLRRDLWEEQKKEDAAAEAAEVSKNVDEGVALDDNAAGDVATTNASAPSPTDANRQSAPIPKSADVDGPPNNVFRDKAPILLLVGPPGVGKTSIARSIANALGRKFHRISLGGVRDEAEIRGHRRTYVGALPGLFVQGLRKVTVSNPIILLDELDKVGTSNYHGDPAAALLETLDPAQNWAFHDHYLGDVPIDLSQVTFVATANSLDTISPPLLDRCEVIECPGYVTDEKLAIARRFLLPKQTVENGLGKSGVITSDQVLTRVVNEYTREAGVRSLEREIAKLCRAKAVEYSTSRDGGATYNPEIVADDLERILGMAKYEQELREQDIRPGVVTGLAYRGSGNGGILLIESTLIPGGKGRLQLTGSLGDVIRESAELALAWVKSHGPALGLGTDPLRDVDIHLHFPAGAVKKDGPSAGTAILLTFVSLLTGRPVPPTIALTGEVTLRGAVTAVGGIREKLLGAHRAGITRCILPAQNEKDTHDLPPSARSMSLTFVRTVEQLLEEVWGRDTLEGLRRTDLARL</sequence>
<feature type="active site" evidence="8 10">
    <location>
        <position position="799"/>
    </location>
</feature>
<name>A0AAF0Y8M9_9TREE</name>
<evidence type="ECO:0000256" key="6">
    <source>
        <dbReference type="ARBA" id="ARBA00050665"/>
    </source>
</evidence>
<dbReference type="GO" id="GO:0004176">
    <property type="term" value="F:ATP-dependent peptidase activity"/>
    <property type="evidence" value="ECO:0007669"/>
    <property type="project" value="UniProtKB-UniRule"/>
</dbReference>
<dbReference type="PRINTS" id="PR00830">
    <property type="entry name" value="ENDOLAPTASE"/>
</dbReference>
<feature type="region of interest" description="Disordered" evidence="11">
    <location>
        <begin position="380"/>
        <end position="411"/>
    </location>
</feature>
<dbReference type="GO" id="GO:0004252">
    <property type="term" value="F:serine-type endopeptidase activity"/>
    <property type="evidence" value="ECO:0007669"/>
    <property type="project" value="UniProtKB-UniRule"/>
</dbReference>
<dbReference type="GeneID" id="87808860"/>
<dbReference type="InterPro" id="IPR054594">
    <property type="entry name" value="Lon_lid"/>
</dbReference>
<evidence type="ECO:0000256" key="3">
    <source>
        <dbReference type="ARBA" id="ARBA00022801"/>
    </source>
</evidence>
<dbReference type="InterPro" id="IPR014721">
    <property type="entry name" value="Ribsml_uS5_D2-typ_fold_subgr"/>
</dbReference>
<dbReference type="Gene3D" id="3.40.50.300">
    <property type="entry name" value="P-loop containing nucleotide triphosphate hydrolases"/>
    <property type="match status" value="1"/>
</dbReference>
<evidence type="ECO:0000256" key="8">
    <source>
        <dbReference type="PIRSR" id="PIRSR001174-1"/>
    </source>
</evidence>
<feature type="binding site" evidence="9">
    <location>
        <begin position="425"/>
        <end position="432"/>
    </location>
    <ligand>
        <name>ATP</name>
        <dbReference type="ChEBI" id="CHEBI:30616"/>
    </ligand>
</feature>
<dbReference type="SMART" id="SM00382">
    <property type="entry name" value="AAA"/>
    <property type="match status" value="1"/>
</dbReference>
<keyword evidence="15" id="KW-1185">Reference proteome</keyword>
<evidence type="ECO:0000259" key="13">
    <source>
        <dbReference type="PROSITE" id="PS51787"/>
    </source>
</evidence>
<evidence type="ECO:0000256" key="1">
    <source>
        <dbReference type="ARBA" id="ARBA00022670"/>
    </source>
</evidence>
<feature type="compositionally biased region" description="Polar residues" evidence="11">
    <location>
        <begin position="381"/>
        <end position="397"/>
    </location>
</feature>
<dbReference type="EC" id="3.4.21.53" evidence="7"/>
<feature type="domain" description="Lon proteolytic" evidence="12">
    <location>
        <begin position="667"/>
        <end position="849"/>
    </location>
</feature>
<dbReference type="GO" id="GO:0016887">
    <property type="term" value="F:ATP hydrolysis activity"/>
    <property type="evidence" value="ECO:0007669"/>
    <property type="project" value="InterPro"/>
</dbReference>
<reference evidence="14" key="1">
    <citation type="submission" date="2023-10" db="EMBL/GenBank/DDBJ databases">
        <authorList>
            <person name="Noh H."/>
        </authorList>
    </citation>
    <scope>NUCLEOTIDE SEQUENCE</scope>
    <source>
        <strain evidence="14">DUCC4014</strain>
    </source>
</reference>
<dbReference type="FunFam" id="3.40.50.300:FF:000021">
    <property type="entry name" value="Lon protease homolog"/>
    <property type="match status" value="1"/>
</dbReference>
<dbReference type="SUPFAM" id="SSF88697">
    <property type="entry name" value="PUA domain-like"/>
    <property type="match status" value="1"/>
</dbReference>
<dbReference type="GO" id="GO:0005524">
    <property type="term" value="F:ATP binding"/>
    <property type="evidence" value="ECO:0007669"/>
    <property type="project" value="UniProtKB-KW"/>
</dbReference>
<dbReference type="InterPro" id="IPR020568">
    <property type="entry name" value="Ribosomal_Su5_D2-typ_SF"/>
</dbReference>
<evidence type="ECO:0000256" key="5">
    <source>
        <dbReference type="ARBA" id="ARBA00022840"/>
    </source>
</evidence>
<dbReference type="InterPro" id="IPR003959">
    <property type="entry name" value="ATPase_AAA_core"/>
</dbReference>
<proteinExistence type="inferred from homology"/>
<dbReference type="InterPro" id="IPR027417">
    <property type="entry name" value="P-loop_NTPase"/>
</dbReference>
<feature type="domain" description="Lon N-terminal" evidence="13">
    <location>
        <begin position="11"/>
        <end position="204"/>
    </location>
</feature>
<dbReference type="SUPFAM" id="SSF54211">
    <property type="entry name" value="Ribosomal protein S5 domain 2-like"/>
    <property type="match status" value="1"/>
</dbReference>
<dbReference type="Gene3D" id="3.30.230.10">
    <property type="match status" value="1"/>
</dbReference>
<evidence type="ECO:0000256" key="10">
    <source>
        <dbReference type="PROSITE-ProRule" id="PRU01122"/>
    </source>
</evidence>
<dbReference type="PROSITE" id="PS51787">
    <property type="entry name" value="LON_N"/>
    <property type="match status" value="1"/>
</dbReference>
<evidence type="ECO:0000256" key="9">
    <source>
        <dbReference type="PIRSR" id="PIRSR001174-2"/>
    </source>
</evidence>
<protein>
    <recommendedName>
        <fullName evidence="7">endopeptidase La</fullName>
        <ecNumber evidence="7">3.4.21.53</ecNumber>
    </recommendedName>
</protein>
<dbReference type="GO" id="GO:0006508">
    <property type="term" value="P:proteolysis"/>
    <property type="evidence" value="ECO:0007669"/>
    <property type="project" value="UniProtKB-KW"/>
</dbReference>
<gene>
    <name evidence="14" type="primary">NCU08303</name>
    <name evidence="14" type="ORF">LOC62_04G005631</name>
</gene>
<comment type="similarity">
    <text evidence="10">Belongs to the peptidase S16 family.</text>
</comment>
<evidence type="ECO:0000313" key="14">
    <source>
        <dbReference type="EMBL" id="WOO82130.1"/>
    </source>
</evidence>
<evidence type="ECO:0000259" key="12">
    <source>
        <dbReference type="PROSITE" id="PS51786"/>
    </source>
</evidence>
<dbReference type="InterPro" id="IPR015947">
    <property type="entry name" value="PUA-like_sf"/>
</dbReference>
<dbReference type="SUPFAM" id="SSF52540">
    <property type="entry name" value="P-loop containing nucleoside triphosphate hydrolases"/>
    <property type="match status" value="1"/>
</dbReference>
<dbReference type="PROSITE" id="PS51786">
    <property type="entry name" value="LON_PROTEOLYTIC"/>
    <property type="match status" value="1"/>
</dbReference>
<dbReference type="InterPro" id="IPR003593">
    <property type="entry name" value="AAA+_ATPase"/>
</dbReference>
<evidence type="ECO:0000256" key="4">
    <source>
        <dbReference type="ARBA" id="ARBA00022825"/>
    </source>
</evidence>
<dbReference type="CDD" id="cd19500">
    <property type="entry name" value="RecA-like_Lon"/>
    <property type="match status" value="1"/>
</dbReference>